<feature type="compositionally biased region" description="Acidic residues" evidence="13">
    <location>
        <begin position="33"/>
        <end position="57"/>
    </location>
</feature>
<accession>A0A413T7A6</accession>
<feature type="region of interest" description="Disordered" evidence="13">
    <location>
        <begin position="1"/>
        <end position="76"/>
    </location>
</feature>
<dbReference type="EMBL" id="QSFD01000005">
    <property type="protein sequence ID" value="RHA18679.1"/>
    <property type="molecule type" value="Genomic_DNA"/>
</dbReference>
<keyword evidence="6 10" id="KW-0143">Chaperone</keyword>
<dbReference type="PANTHER" id="PTHR21237:SF23">
    <property type="entry name" value="GRPE PROTEIN HOMOLOG, MITOCHONDRIAL"/>
    <property type="match status" value="1"/>
</dbReference>
<protein>
    <recommendedName>
        <fullName evidence="8 10">Protein GrpE</fullName>
    </recommendedName>
    <alternativeName>
        <fullName evidence="9 10">HSP-70 cofactor</fullName>
    </alternativeName>
</protein>
<evidence type="ECO:0000256" key="11">
    <source>
        <dbReference type="RuleBase" id="RU000639"/>
    </source>
</evidence>
<dbReference type="Proteomes" id="UP000284598">
    <property type="component" value="Unassembled WGS sequence"/>
</dbReference>
<proteinExistence type="inferred from homology"/>
<evidence type="ECO:0000256" key="9">
    <source>
        <dbReference type="ARBA" id="ARBA00076414"/>
    </source>
</evidence>
<evidence type="ECO:0000256" key="2">
    <source>
        <dbReference type="ARBA" id="ARBA00009054"/>
    </source>
</evidence>
<dbReference type="GO" id="GO:0006457">
    <property type="term" value="P:protein folding"/>
    <property type="evidence" value="ECO:0007669"/>
    <property type="project" value="InterPro"/>
</dbReference>
<evidence type="ECO:0000256" key="10">
    <source>
        <dbReference type="HAMAP-Rule" id="MF_01151"/>
    </source>
</evidence>
<dbReference type="CDD" id="cd00446">
    <property type="entry name" value="GrpE"/>
    <property type="match status" value="1"/>
</dbReference>
<dbReference type="FunFam" id="2.30.22.10:FF:000001">
    <property type="entry name" value="Protein GrpE"/>
    <property type="match status" value="1"/>
</dbReference>
<evidence type="ECO:0000313" key="18">
    <source>
        <dbReference type="Proteomes" id="UP000284779"/>
    </source>
</evidence>
<dbReference type="GO" id="GO:0051082">
    <property type="term" value="F:unfolded protein binding"/>
    <property type="evidence" value="ECO:0007669"/>
    <property type="project" value="TreeGrafter"/>
</dbReference>
<dbReference type="EMBL" id="QSFO01000013">
    <property type="protein sequence ID" value="RHA52685.1"/>
    <property type="molecule type" value="Genomic_DNA"/>
</dbReference>
<dbReference type="GO" id="GO:0051087">
    <property type="term" value="F:protein-folding chaperone binding"/>
    <property type="evidence" value="ECO:0007669"/>
    <property type="project" value="InterPro"/>
</dbReference>
<dbReference type="PROSITE" id="PS01071">
    <property type="entry name" value="GRPE"/>
    <property type="match status" value="1"/>
</dbReference>
<dbReference type="InterPro" id="IPR013805">
    <property type="entry name" value="GrpE_CC"/>
</dbReference>
<dbReference type="EMBL" id="QSFV01000014">
    <property type="protein sequence ID" value="RHA80784.1"/>
    <property type="molecule type" value="Genomic_DNA"/>
</dbReference>
<evidence type="ECO:0000313" key="16">
    <source>
        <dbReference type="EMBL" id="RHA80784.1"/>
    </source>
</evidence>
<dbReference type="Gene3D" id="3.90.20.20">
    <property type="match status" value="1"/>
</dbReference>
<keyword evidence="4 10" id="KW-0963">Cytoplasm</keyword>
<dbReference type="Pfam" id="PF01025">
    <property type="entry name" value="GrpE"/>
    <property type="match status" value="1"/>
</dbReference>
<dbReference type="InterPro" id="IPR009012">
    <property type="entry name" value="GrpE_head"/>
</dbReference>
<keyword evidence="18" id="KW-1185">Reference proteome</keyword>
<evidence type="ECO:0000256" key="13">
    <source>
        <dbReference type="SAM" id="MobiDB-lite"/>
    </source>
</evidence>
<dbReference type="SUPFAM" id="SSF51064">
    <property type="entry name" value="Head domain of nucleotide exchange factor GrpE"/>
    <property type="match status" value="1"/>
</dbReference>
<evidence type="ECO:0000313" key="19">
    <source>
        <dbReference type="Proteomes" id="UP000285740"/>
    </source>
</evidence>
<comment type="caution">
    <text evidence="16">The sequence shown here is derived from an EMBL/GenBank/DDBJ whole genome shotgun (WGS) entry which is preliminary data.</text>
</comment>
<comment type="similarity">
    <text evidence="2 10 12">Belongs to the GrpE family.</text>
</comment>
<evidence type="ECO:0000256" key="7">
    <source>
        <dbReference type="ARBA" id="ARBA00053401"/>
    </source>
</evidence>
<keyword evidence="5 10" id="KW-0346">Stress response</keyword>
<name>A0A413T7A6_9FIRM</name>
<dbReference type="GO" id="GO:0042803">
    <property type="term" value="F:protein homodimerization activity"/>
    <property type="evidence" value="ECO:0007669"/>
    <property type="project" value="InterPro"/>
</dbReference>
<dbReference type="Proteomes" id="UP000284779">
    <property type="component" value="Unassembled WGS sequence"/>
</dbReference>
<feature type="compositionally biased region" description="Basic and acidic residues" evidence="13">
    <location>
        <begin position="18"/>
        <end position="32"/>
    </location>
</feature>
<dbReference type="SUPFAM" id="SSF58014">
    <property type="entry name" value="Coiled-coil domain of nucleotide exchange factor GrpE"/>
    <property type="match status" value="1"/>
</dbReference>
<comment type="function">
    <text evidence="7 10 11">Participates actively in the response to hyperosmotic and heat shock by preventing the aggregation of stress-denatured proteins, in association with DnaK and GrpE. It is the nucleotide exchange factor for DnaK and may function as a thermosensor. Unfolded proteins bind initially to DnaJ; upon interaction with the DnaJ-bound protein, DnaK hydrolyzes its bound ATP, resulting in the formation of a stable complex. GrpE releases ADP from DnaK; ATP binding to DnaK triggers the release of the substrate protein, thus completing the reaction cycle. Several rounds of ATP-dependent interactions between DnaJ, DnaK and GrpE are required for fully efficient folding.</text>
</comment>
<dbReference type="GO" id="GO:0000774">
    <property type="term" value="F:adenyl-nucleotide exchange factor activity"/>
    <property type="evidence" value="ECO:0007669"/>
    <property type="project" value="InterPro"/>
</dbReference>
<evidence type="ECO:0000313" key="15">
    <source>
        <dbReference type="EMBL" id="RHA52685.1"/>
    </source>
</evidence>
<dbReference type="Proteomes" id="UP000285740">
    <property type="component" value="Unassembled WGS sequence"/>
</dbReference>
<dbReference type="NCBIfam" id="NF010738">
    <property type="entry name" value="PRK14140.1"/>
    <property type="match status" value="1"/>
</dbReference>
<evidence type="ECO:0000256" key="12">
    <source>
        <dbReference type="RuleBase" id="RU004478"/>
    </source>
</evidence>
<evidence type="ECO:0000256" key="4">
    <source>
        <dbReference type="ARBA" id="ARBA00022490"/>
    </source>
</evidence>
<gene>
    <name evidence="10" type="primary">grpE</name>
    <name evidence="16" type="ORF">DW918_05760</name>
    <name evidence="15" type="ORF">DW929_10560</name>
    <name evidence="14" type="ORF">DW944_06300</name>
</gene>
<comment type="subunit">
    <text evidence="3 10">Homodimer.</text>
</comment>
<evidence type="ECO:0000313" key="14">
    <source>
        <dbReference type="EMBL" id="RHA18679.1"/>
    </source>
</evidence>
<comment type="subcellular location">
    <subcellularLocation>
        <location evidence="1 10">Cytoplasm</location>
    </subcellularLocation>
</comment>
<dbReference type="AlphaFoldDB" id="A0A413T7A6"/>
<organism evidence="16 19">
    <name type="scientific">Eubacterium ventriosum</name>
    <dbReference type="NCBI Taxonomy" id="39496"/>
    <lineage>
        <taxon>Bacteria</taxon>
        <taxon>Bacillati</taxon>
        <taxon>Bacillota</taxon>
        <taxon>Clostridia</taxon>
        <taxon>Eubacteriales</taxon>
        <taxon>Eubacteriaceae</taxon>
        <taxon>Eubacterium</taxon>
    </lineage>
</organism>
<evidence type="ECO:0000256" key="8">
    <source>
        <dbReference type="ARBA" id="ARBA00072274"/>
    </source>
</evidence>
<reference evidence="17 18" key="1">
    <citation type="submission" date="2018-08" db="EMBL/GenBank/DDBJ databases">
        <title>A genome reference for cultivated species of the human gut microbiota.</title>
        <authorList>
            <person name="Zou Y."/>
            <person name="Xue W."/>
            <person name="Luo G."/>
        </authorList>
    </citation>
    <scope>NUCLEOTIDE SEQUENCE [LARGE SCALE GENOMIC DNA]</scope>
    <source>
        <strain evidence="16 19">AM42-30</strain>
        <strain evidence="15 17">AM43-2</strain>
        <strain evidence="14 18">AM44-11BH</strain>
    </source>
</reference>
<dbReference type="PRINTS" id="PR00773">
    <property type="entry name" value="GRPEPROTEIN"/>
</dbReference>
<dbReference type="HAMAP" id="MF_01151">
    <property type="entry name" value="GrpE"/>
    <property type="match status" value="1"/>
</dbReference>
<evidence type="ECO:0000313" key="17">
    <source>
        <dbReference type="Proteomes" id="UP000284598"/>
    </source>
</evidence>
<dbReference type="Gene3D" id="2.30.22.10">
    <property type="entry name" value="Head domain of nucleotide exchange factor GrpE"/>
    <property type="match status" value="1"/>
</dbReference>
<dbReference type="GO" id="GO:0005737">
    <property type="term" value="C:cytoplasm"/>
    <property type="evidence" value="ECO:0007669"/>
    <property type="project" value="UniProtKB-SubCell"/>
</dbReference>
<evidence type="ECO:0000256" key="3">
    <source>
        <dbReference type="ARBA" id="ARBA00011738"/>
    </source>
</evidence>
<dbReference type="InterPro" id="IPR000740">
    <property type="entry name" value="GrpE"/>
</dbReference>
<dbReference type="RefSeq" id="WP_117970421.1">
    <property type="nucleotide sequence ID" value="NZ_CAUEJY010000005.1"/>
</dbReference>
<evidence type="ECO:0000256" key="1">
    <source>
        <dbReference type="ARBA" id="ARBA00004496"/>
    </source>
</evidence>
<dbReference type="PANTHER" id="PTHR21237">
    <property type="entry name" value="GRPE PROTEIN"/>
    <property type="match status" value="1"/>
</dbReference>
<evidence type="ECO:0000256" key="6">
    <source>
        <dbReference type="ARBA" id="ARBA00023186"/>
    </source>
</evidence>
<evidence type="ECO:0000256" key="5">
    <source>
        <dbReference type="ARBA" id="ARBA00023016"/>
    </source>
</evidence>
<sequence>MEKEKETLDENITEETNNEVKDNEAENTKAENIETEETVEEANEQEAEDTETSEESEDTKKKFFKKKDKKDKKDQQIEELNDKYQRLFAEFQNYRNRSEKEKTAMYEVGAKAIIEKILPVVDNFERGVAALSEEDLDSPVGQGMNLIYKQMTAALEDMGVTVIEAEGKEFDPELHNAVMHEDNEELGENMVSQELQKGYKYRDSVVRHSMVKVAN</sequence>